<protein>
    <submittedName>
        <fullName evidence="4">TetR/AcrR family transcriptional regulator</fullName>
    </submittedName>
</protein>
<sequence>MKDTQQEIMKTALLLFPNNGIKKTSIDLISKKCGISKKTFYQYFIDKEDIVKKITTIELTKVEKYIENLASEYNNPPDELLIFFNFIQNNISVFTSVFINDIIEYYPKVYQIVIKSKKDKFTPFLLLNIVRGIQDGFYWETLKPKLLVDLYMLQIDTIIENTRKEFSDKREILNCTNMLFLHGIIDTSRKEKL</sequence>
<dbReference type="PROSITE" id="PS50977">
    <property type="entry name" value="HTH_TETR_2"/>
    <property type="match status" value="1"/>
</dbReference>
<proteinExistence type="predicted"/>
<organism evidence="4 5">
    <name type="scientific">Flavobacterium plantiphilum</name>
    <dbReference type="NCBI Taxonomy" id="3163297"/>
    <lineage>
        <taxon>Bacteria</taxon>
        <taxon>Pseudomonadati</taxon>
        <taxon>Bacteroidota</taxon>
        <taxon>Flavobacteriia</taxon>
        <taxon>Flavobacteriales</taxon>
        <taxon>Flavobacteriaceae</taxon>
        <taxon>Flavobacterium</taxon>
    </lineage>
</organism>
<name>A0ABW8XV82_9FLAO</name>
<gene>
    <name evidence="4" type="ORF">ABS764_13200</name>
</gene>
<comment type="caution">
    <text evidence="4">The sequence shown here is derived from an EMBL/GenBank/DDBJ whole genome shotgun (WGS) entry which is preliminary data.</text>
</comment>
<keyword evidence="1 2" id="KW-0238">DNA-binding</keyword>
<dbReference type="PANTHER" id="PTHR43479:SF11">
    <property type="entry name" value="ACREF_ENVCD OPERON REPRESSOR-RELATED"/>
    <property type="match status" value="1"/>
</dbReference>
<dbReference type="InterPro" id="IPR009057">
    <property type="entry name" value="Homeodomain-like_sf"/>
</dbReference>
<dbReference type="PRINTS" id="PR00455">
    <property type="entry name" value="HTHTETR"/>
</dbReference>
<dbReference type="InterPro" id="IPR050624">
    <property type="entry name" value="HTH-type_Tx_Regulator"/>
</dbReference>
<dbReference type="PANTHER" id="PTHR43479">
    <property type="entry name" value="ACREF/ENVCD OPERON REPRESSOR-RELATED"/>
    <property type="match status" value="1"/>
</dbReference>
<feature type="domain" description="HTH tetR-type" evidence="3">
    <location>
        <begin position="2"/>
        <end position="62"/>
    </location>
</feature>
<dbReference type="InterPro" id="IPR001647">
    <property type="entry name" value="HTH_TetR"/>
</dbReference>
<dbReference type="EMBL" id="JBELQA010000007">
    <property type="protein sequence ID" value="MFL9831806.1"/>
    <property type="molecule type" value="Genomic_DNA"/>
</dbReference>
<feature type="DNA-binding region" description="H-T-H motif" evidence="2">
    <location>
        <begin position="25"/>
        <end position="44"/>
    </location>
</feature>
<dbReference type="Gene3D" id="1.10.357.10">
    <property type="entry name" value="Tetracycline Repressor, domain 2"/>
    <property type="match status" value="1"/>
</dbReference>
<evidence type="ECO:0000259" key="3">
    <source>
        <dbReference type="PROSITE" id="PS50977"/>
    </source>
</evidence>
<reference evidence="4 5" key="1">
    <citation type="submission" date="2024-06" db="EMBL/GenBank/DDBJ databases">
        <authorList>
            <person name="Kaempfer P."/>
            <person name="Viver T."/>
        </authorList>
    </citation>
    <scope>NUCLEOTIDE SEQUENCE [LARGE SCALE GENOMIC DNA]</scope>
    <source>
        <strain evidence="4 5">ST-87</strain>
    </source>
</reference>
<evidence type="ECO:0000256" key="1">
    <source>
        <dbReference type="ARBA" id="ARBA00023125"/>
    </source>
</evidence>
<dbReference type="Pfam" id="PF00440">
    <property type="entry name" value="TetR_N"/>
    <property type="match status" value="1"/>
</dbReference>
<accession>A0ABW8XV82</accession>
<keyword evidence="5" id="KW-1185">Reference proteome</keyword>
<evidence type="ECO:0000313" key="5">
    <source>
        <dbReference type="Proteomes" id="UP001629260"/>
    </source>
</evidence>
<dbReference type="SUPFAM" id="SSF46689">
    <property type="entry name" value="Homeodomain-like"/>
    <property type="match status" value="1"/>
</dbReference>
<dbReference type="Proteomes" id="UP001629260">
    <property type="component" value="Unassembled WGS sequence"/>
</dbReference>
<evidence type="ECO:0000256" key="2">
    <source>
        <dbReference type="PROSITE-ProRule" id="PRU00335"/>
    </source>
</evidence>
<evidence type="ECO:0000313" key="4">
    <source>
        <dbReference type="EMBL" id="MFL9831806.1"/>
    </source>
</evidence>
<dbReference type="RefSeq" id="WP_408082273.1">
    <property type="nucleotide sequence ID" value="NZ_JBELQA010000007.1"/>
</dbReference>